<reference evidence="1 2" key="1">
    <citation type="journal article" date="2018" name="Mar. Genomics">
        <title>Complete genome sequence of Marinifilaceae bacterium strain SPP2, isolated from the Antarctic marine sediment.</title>
        <authorList>
            <person name="Watanabe M."/>
            <person name="Kojima H."/>
            <person name="Fukui M."/>
        </authorList>
    </citation>
    <scope>NUCLEOTIDE SEQUENCE [LARGE SCALE GENOMIC DNA]</scope>
    <source>
        <strain evidence="1 2">SPP2</strain>
    </source>
</reference>
<dbReference type="OrthoDB" id="1123176at2"/>
<proteinExistence type="predicted"/>
<dbReference type="RefSeq" id="WP_145957550.1">
    <property type="nucleotide sequence ID" value="NZ_AP018042.1"/>
</dbReference>
<gene>
    <name evidence="1" type="ORF">ALGA_0086</name>
</gene>
<evidence type="ECO:0000313" key="1">
    <source>
        <dbReference type="EMBL" id="BAX78481.1"/>
    </source>
</evidence>
<name>A0A1Y1CGR5_9BACT</name>
<keyword evidence="2" id="KW-1185">Reference proteome</keyword>
<protein>
    <submittedName>
        <fullName evidence="1">Uncharacterized protein</fullName>
    </submittedName>
</protein>
<reference evidence="2" key="2">
    <citation type="journal article" date="2020" name="Antonie Van Leeuwenhoek">
        <title>Labilibaculum antarcticum sp. nov., a novel facultative anaerobic, psychrotorelant bacterium isolated from marine sediment of Antarctica.</title>
        <authorList>
            <person name="Watanabe M."/>
            <person name="Kojima H."/>
            <person name="Fukui M."/>
        </authorList>
    </citation>
    <scope>NUCLEOTIDE SEQUENCE [LARGE SCALE GENOMIC DNA]</scope>
    <source>
        <strain evidence="2">SPP2</strain>
    </source>
</reference>
<dbReference type="AlphaFoldDB" id="A0A1Y1CGR5"/>
<dbReference type="Proteomes" id="UP000218267">
    <property type="component" value="Chromosome"/>
</dbReference>
<accession>A0A1Y1CGR5</accession>
<dbReference type="EMBL" id="AP018042">
    <property type="protein sequence ID" value="BAX78481.1"/>
    <property type="molecule type" value="Genomic_DNA"/>
</dbReference>
<organism evidence="1 2">
    <name type="scientific">Labilibaculum antarcticum</name>
    <dbReference type="NCBI Taxonomy" id="1717717"/>
    <lineage>
        <taxon>Bacteria</taxon>
        <taxon>Pseudomonadati</taxon>
        <taxon>Bacteroidota</taxon>
        <taxon>Bacteroidia</taxon>
        <taxon>Marinilabiliales</taxon>
        <taxon>Marinifilaceae</taxon>
        <taxon>Labilibaculum</taxon>
    </lineage>
</organism>
<sequence>MKNIIKLLSLILVFATFSCEYEEYDVPDIELTSVYTISETNNETMDQINIYRETALLTVWNDKFISSYETNNYSDTSDETTYMVSFTATESVTVTDAEGNESMGTKTYDYVISADKVTGVTSVEILVTQPDASTSTISVSGTLTETEVYN</sequence>
<dbReference type="KEGG" id="mbas:ALGA_0086"/>
<evidence type="ECO:0000313" key="2">
    <source>
        <dbReference type="Proteomes" id="UP000218267"/>
    </source>
</evidence>
<dbReference type="PROSITE" id="PS51257">
    <property type="entry name" value="PROKAR_LIPOPROTEIN"/>
    <property type="match status" value="1"/>
</dbReference>